<keyword evidence="2" id="KW-1185">Reference proteome</keyword>
<name>A0A7K3WRN2_9FLAO</name>
<dbReference type="Proteomes" id="UP000486602">
    <property type="component" value="Unassembled WGS sequence"/>
</dbReference>
<sequence>MTKIQEIFDLYDSMERKNIMLSFKGDMSTDLLTSILQIIENKLDRFGESPKVKKRIFNILVECLQNLYHHIEQPYKKVGSDAPSVIVMVAKNMSGYAIITGNFMLKNNADVLKNRLEEINGMTQDEVKDLYKSVLADGKMSEKGGGGLGMIDIARKSGEKLEYGFIPFGDGSSFFSLNVKVNQ</sequence>
<evidence type="ECO:0000313" key="1">
    <source>
        <dbReference type="EMBL" id="NEN24333.1"/>
    </source>
</evidence>
<evidence type="ECO:0000313" key="2">
    <source>
        <dbReference type="Proteomes" id="UP000486602"/>
    </source>
</evidence>
<dbReference type="Pfam" id="PF19788">
    <property type="entry name" value="DUF6272"/>
    <property type="match status" value="1"/>
</dbReference>
<dbReference type="AlphaFoldDB" id="A0A7K3WRN2"/>
<proteinExistence type="predicted"/>
<reference evidence="1 2" key="1">
    <citation type="submission" date="2020-02" db="EMBL/GenBank/DDBJ databases">
        <title>Out from the shadows clarifying the taxonomy of the family Cryomorphaceae and related taxa by utilizing the GTDB taxonomic framework.</title>
        <authorList>
            <person name="Bowman J.P."/>
        </authorList>
    </citation>
    <scope>NUCLEOTIDE SEQUENCE [LARGE SCALE GENOMIC DNA]</scope>
    <source>
        <strain evidence="1 2">QSSC 1-22</strain>
    </source>
</reference>
<organism evidence="1 2">
    <name type="scientific">Cryomorpha ignava</name>
    <dbReference type="NCBI Taxonomy" id="101383"/>
    <lineage>
        <taxon>Bacteria</taxon>
        <taxon>Pseudomonadati</taxon>
        <taxon>Bacteroidota</taxon>
        <taxon>Flavobacteriia</taxon>
        <taxon>Flavobacteriales</taxon>
        <taxon>Cryomorphaceae</taxon>
        <taxon>Cryomorpha</taxon>
    </lineage>
</organism>
<accession>A0A7K3WRN2</accession>
<dbReference type="EMBL" id="JAAGVY010000024">
    <property type="protein sequence ID" value="NEN24333.1"/>
    <property type="molecule type" value="Genomic_DNA"/>
</dbReference>
<dbReference type="NCBIfam" id="NF038262">
    <property type="entry name" value="SiaB_fam_kinase"/>
    <property type="match status" value="1"/>
</dbReference>
<gene>
    <name evidence="1" type="ORF">G3O08_12540</name>
</gene>
<comment type="caution">
    <text evidence="1">The sequence shown here is derived from an EMBL/GenBank/DDBJ whole genome shotgun (WGS) entry which is preliminary data.</text>
</comment>
<protein>
    <recommendedName>
        <fullName evidence="3">HAMP domain-containing histidine kinase</fullName>
    </recommendedName>
</protein>
<evidence type="ECO:0008006" key="3">
    <source>
        <dbReference type="Google" id="ProtNLM"/>
    </source>
</evidence>
<dbReference type="InterPro" id="IPR046239">
    <property type="entry name" value="DUF6272"/>
</dbReference>